<protein>
    <submittedName>
        <fullName evidence="1">Uncharacterized protein</fullName>
    </submittedName>
</protein>
<proteinExistence type="predicted"/>
<reference evidence="1" key="2">
    <citation type="submission" date="2018-05" db="EMBL/GenBank/DDBJ databases">
        <title>OpunRS2 (Oryza punctata Reference Sequence Version 2).</title>
        <authorList>
            <person name="Zhang J."/>
            <person name="Kudrna D."/>
            <person name="Lee S."/>
            <person name="Talag J."/>
            <person name="Welchert J."/>
            <person name="Wing R.A."/>
        </authorList>
    </citation>
    <scope>NUCLEOTIDE SEQUENCE [LARGE SCALE GENOMIC DNA]</scope>
</reference>
<dbReference type="AlphaFoldDB" id="A0A0E0MCY8"/>
<name>A0A0E0MCY8_ORYPU</name>
<dbReference type="HOGENOM" id="CLU_2780247_0_0_1"/>
<dbReference type="EnsemblPlants" id="OPUNC11G04230.1">
    <property type="protein sequence ID" value="OPUNC11G04230.1"/>
    <property type="gene ID" value="OPUNC11G04230"/>
</dbReference>
<sequence>MPTLWRLPAPPLRVSFCLVTPPVVSPYATTSLALACQDNAGATALLLQTMKQPTMATRLAAGCTLSLDY</sequence>
<accession>A0A0E0MCY8</accession>
<reference evidence="1" key="1">
    <citation type="submission" date="2015-04" db="UniProtKB">
        <authorList>
            <consortium name="EnsemblPlants"/>
        </authorList>
    </citation>
    <scope>IDENTIFICATION</scope>
</reference>
<keyword evidence="2" id="KW-1185">Reference proteome</keyword>
<organism evidence="1">
    <name type="scientific">Oryza punctata</name>
    <name type="common">Red rice</name>
    <dbReference type="NCBI Taxonomy" id="4537"/>
    <lineage>
        <taxon>Eukaryota</taxon>
        <taxon>Viridiplantae</taxon>
        <taxon>Streptophyta</taxon>
        <taxon>Embryophyta</taxon>
        <taxon>Tracheophyta</taxon>
        <taxon>Spermatophyta</taxon>
        <taxon>Magnoliopsida</taxon>
        <taxon>Liliopsida</taxon>
        <taxon>Poales</taxon>
        <taxon>Poaceae</taxon>
        <taxon>BOP clade</taxon>
        <taxon>Oryzoideae</taxon>
        <taxon>Oryzeae</taxon>
        <taxon>Oryzinae</taxon>
        <taxon>Oryza</taxon>
    </lineage>
</organism>
<dbReference type="Gramene" id="OPUNC11G04230.1">
    <property type="protein sequence ID" value="OPUNC11G04230.1"/>
    <property type="gene ID" value="OPUNC11G04230"/>
</dbReference>
<dbReference type="Proteomes" id="UP000026962">
    <property type="component" value="Chromosome 11"/>
</dbReference>
<evidence type="ECO:0000313" key="2">
    <source>
        <dbReference type="Proteomes" id="UP000026962"/>
    </source>
</evidence>
<evidence type="ECO:0000313" key="1">
    <source>
        <dbReference type="EnsemblPlants" id="OPUNC11G04230.1"/>
    </source>
</evidence>